<name>A0A8G2F7Q7_9BACT</name>
<evidence type="ECO:0000256" key="1">
    <source>
        <dbReference type="ARBA" id="ARBA00006135"/>
    </source>
</evidence>
<dbReference type="EMBL" id="FQZR01000003">
    <property type="protein sequence ID" value="SHJ06631.1"/>
    <property type="molecule type" value="Genomic_DNA"/>
</dbReference>
<dbReference type="Proteomes" id="UP000184001">
    <property type="component" value="Unassembled WGS sequence"/>
</dbReference>
<gene>
    <name evidence="3" type="ORF">SAMN05660830_01534</name>
</gene>
<organism evidence="3 4">
    <name type="scientific">Halodesulfovibrio aestuarii</name>
    <dbReference type="NCBI Taxonomy" id="126333"/>
    <lineage>
        <taxon>Bacteria</taxon>
        <taxon>Pseudomonadati</taxon>
        <taxon>Thermodesulfobacteriota</taxon>
        <taxon>Desulfovibrionia</taxon>
        <taxon>Desulfovibrionales</taxon>
        <taxon>Desulfovibrionaceae</taxon>
        <taxon>Halodesulfovibrio</taxon>
    </lineage>
</organism>
<reference evidence="3 4" key="1">
    <citation type="submission" date="2016-11" db="EMBL/GenBank/DDBJ databases">
        <authorList>
            <person name="Varghese N."/>
            <person name="Submissions S."/>
        </authorList>
    </citation>
    <scope>NUCLEOTIDE SEQUENCE [LARGE SCALE GENOMIC DNA]</scope>
    <source>
        <strain evidence="3 4">DSM 17919</strain>
    </source>
</reference>
<comment type="similarity">
    <text evidence="1">Belongs to the TrbG/VirB9 family.</text>
</comment>
<dbReference type="NCBIfam" id="TIGR02775">
    <property type="entry name" value="TrbG_Ti"/>
    <property type="match status" value="1"/>
</dbReference>
<dbReference type="AlphaFoldDB" id="A0A8G2F7Q7"/>
<sequence length="365" mass="40582">MNLWNPYILGGLLSLYLISGFTPPVMAEQIPLDSPANKALQAKKQLPAAQQNSTGLLNRIFTDGRTAPSATQPDRSQYGYTASTEINEADIYNTPLPEYLSPVNVPLNGKEKKAVKLSKKWINNDVTPFLSNGGKLMYVFGSTLPTIICSPLMGSDLELQAGESVKDVLLGDTARWRWQTTSSGEAGREKTHIIFKPTDTGLVTTAVIPTNRRVYHIKLVSNRKNYTPYVGFEYPEDQRRLLQQQFAQQAKKKTWKTAPTTAGTAVDLSTLDFGYDVTGKANWKPLQVYNDGTRTIIRLPQEAAQSDLPVLLVEKAGQEALVNYRVRTKGKHTSLIVDEIFEEAMLIAGVGSHQQKIKIRKQEEE</sequence>
<proteinExistence type="inferred from homology"/>
<dbReference type="CDD" id="cd06911">
    <property type="entry name" value="VirB9_CagX_TrbG"/>
    <property type="match status" value="1"/>
</dbReference>
<accession>A0A8G2F7Q7</accession>
<dbReference type="InterPro" id="IPR038161">
    <property type="entry name" value="VirB9/CagX/TrbG_C_sf"/>
</dbReference>
<dbReference type="Gene3D" id="2.60.40.2500">
    <property type="match status" value="1"/>
</dbReference>
<comment type="caution">
    <text evidence="3">The sequence shown here is derived from an EMBL/GenBank/DDBJ whole genome shotgun (WGS) entry which is preliminary data.</text>
</comment>
<dbReference type="Pfam" id="PF03524">
    <property type="entry name" value="CagX"/>
    <property type="match status" value="1"/>
</dbReference>
<dbReference type="InterPro" id="IPR010258">
    <property type="entry name" value="Conjugal_tfr_TrbG/VirB9/CagX"/>
</dbReference>
<keyword evidence="2" id="KW-0732">Signal</keyword>
<evidence type="ECO:0000256" key="2">
    <source>
        <dbReference type="ARBA" id="ARBA00022729"/>
    </source>
</evidence>
<dbReference type="InterPro" id="IPR033645">
    <property type="entry name" value="VirB9/CagX/TrbG_C"/>
</dbReference>
<dbReference type="InterPro" id="IPR014142">
    <property type="entry name" value="TrbG_Ti"/>
</dbReference>
<protein>
    <submittedName>
        <fullName evidence="3">Type IV secretion system protein VirB9</fullName>
    </submittedName>
</protein>
<dbReference type="RefSeq" id="WP_020000504.1">
    <property type="nucleotide sequence ID" value="NZ_CP192219.1"/>
</dbReference>
<evidence type="ECO:0000313" key="4">
    <source>
        <dbReference type="Proteomes" id="UP000184001"/>
    </source>
</evidence>
<evidence type="ECO:0000313" key="3">
    <source>
        <dbReference type="EMBL" id="SHJ06631.1"/>
    </source>
</evidence>